<evidence type="ECO:0000313" key="13">
    <source>
        <dbReference type="Proteomes" id="UP000306509"/>
    </source>
</evidence>
<keyword evidence="2 8" id="KW-0597">Phosphoprotein</keyword>
<gene>
    <name evidence="12" type="primary">walR_1</name>
    <name evidence="12" type="ORF">DSM106044_00997</name>
</gene>
<evidence type="ECO:0000256" key="5">
    <source>
        <dbReference type="ARBA" id="ARBA00023125"/>
    </source>
</evidence>
<feature type="DNA-binding region" description="OmpR/PhoB-type" evidence="9">
    <location>
        <begin position="125"/>
        <end position="219"/>
    </location>
</feature>
<dbReference type="Proteomes" id="UP000306509">
    <property type="component" value="Unassembled WGS sequence"/>
</dbReference>
<comment type="function">
    <text evidence="7">May play the central regulatory role in sporulation. It may be an element of the effector pathway responsible for the activation of sporulation genes in response to nutritional stress. Spo0A may act in concert with spo0H (a sigma factor) to control the expression of some genes that are critical to the sporulation process.</text>
</comment>
<dbReference type="InterPro" id="IPR001789">
    <property type="entry name" value="Sig_transdc_resp-reg_receiver"/>
</dbReference>
<evidence type="ECO:0000256" key="7">
    <source>
        <dbReference type="ARBA" id="ARBA00024867"/>
    </source>
</evidence>
<dbReference type="OrthoDB" id="9790442at2"/>
<dbReference type="InterPro" id="IPR036388">
    <property type="entry name" value="WH-like_DNA-bd_sf"/>
</dbReference>
<dbReference type="CDD" id="cd17574">
    <property type="entry name" value="REC_OmpR"/>
    <property type="match status" value="1"/>
</dbReference>
<dbReference type="PROSITE" id="PS51755">
    <property type="entry name" value="OMPR_PHOB"/>
    <property type="match status" value="1"/>
</dbReference>
<dbReference type="GO" id="GO:0000156">
    <property type="term" value="F:phosphorelay response regulator activity"/>
    <property type="evidence" value="ECO:0007669"/>
    <property type="project" value="TreeGrafter"/>
</dbReference>
<dbReference type="AlphaFoldDB" id="A0A4U8QAB1"/>
<dbReference type="CDD" id="cd00383">
    <property type="entry name" value="trans_reg_C"/>
    <property type="match status" value="1"/>
</dbReference>
<dbReference type="Gene3D" id="3.40.50.2300">
    <property type="match status" value="1"/>
</dbReference>
<dbReference type="Gene3D" id="1.10.10.10">
    <property type="entry name" value="Winged helix-like DNA-binding domain superfamily/Winged helix DNA-binding domain"/>
    <property type="match status" value="1"/>
</dbReference>
<accession>A0A4U8QAB1</accession>
<dbReference type="FunFam" id="3.40.50.2300:FF:000001">
    <property type="entry name" value="DNA-binding response regulator PhoB"/>
    <property type="match status" value="1"/>
</dbReference>
<dbReference type="PANTHER" id="PTHR48111:SF32">
    <property type="entry name" value="STAGE 0 SPORULATION PROTEIN A HOMOLOG"/>
    <property type="match status" value="1"/>
</dbReference>
<evidence type="ECO:0000256" key="8">
    <source>
        <dbReference type="PROSITE-ProRule" id="PRU00169"/>
    </source>
</evidence>
<proteinExistence type="predicted"/>
<dbReference type="InterPro" id="IPR039420">
    <property type="entry name" value="WalR-like"/>
</dbReference>
<dbReference type="GO" id="GO:0032993">
    <property type="term" value="C:protein-DNA complex"/>
    <property type="evidence" value="ECO:0007669"/>
    <property type="project" value="TreeGrafter"/>
</dbReference>
<keyword evidence="6" id="KW-0804">Transcription</keyword>
<sequence length="221" mass="25425">MKEILVIEDEADIQELLTAFLEDSGYKVTVAGDGVAGITSFHGRPFDLVLLDIMLPKIDGYGVCEVIRQESSVPIVMLTALDSEENQVKGYDLRVDDYITKPFSMQILIRKIEAVLRRTSPVQETNQLVYRNLVLDLDGYKVFVDGENIELTQREFELLRELLQNQGKVLTRQALLNGLWKYDFYGDERVVDTHIKNLRKKLDVDYIETIRGVGYRIDKTY</sequence>
<dbReference type="PANTHER" id="PTHR48111">
    <property type="entry name" value="REGULATOR OF RPOS"/>
    <property type="match status" value="1"/>
</dbReference>
<dbReference type="GO" id="GO:0000976">
    <property type="term" value="F:transcription cis-regulatory region binding"/>
    <property type="evidence" value="ECO:0007669"/>
    <property type="project" value="TreeGrafter"/>
</dbReference>
<comment type="caution">
    <text evidence="12">The sequence shown here is derived from an EMBL/GenBank/DDBJ whole genome shotgun (WGS) entry which is preliminary data.</text>
</comment>
<feature type="domain" description="OmpR/PhoB-type" evidence="11">
    <location>
        <begin position="125"/>
        <end position="219"/>
    </location>
</feature>
<keyword evidence="3" id="KW-0902">Two-component regulatory system</keyword>
<evidence type="ECO:0000256" key="9">
    <source>
        <dbReference type="PROSITE-ProRule" id="PRU01091"/>
    </source>
</evidence>
<keyword evidence="13" id="KW-1185">Reference proteome</keyword>
<keyword evidence="5 9" id="KW-0238">DNA-binding</keyword>
<dbReference type="SMART" id="SM00448">
    <property type="entry name" value="REC"/>
    <property type="match status" value="1"/>
</dbReference>
<evidence type="ECO:0000313" key="12">
    <source>
        <dbReference type="EMBL" id="TLD01960.1"/>
    </source>
</evidence>
<evidence type="ECO:0000256" key="4">
    <source>
        <dbReference type="ARBA" id="ARBA00023015"/>
    </source>
</evidence>
<feature type="modified residue" description="4-aspartylphosphate" evidence="8">
    <location>
        <position position="52"/>
    </location>
</feature>
<dbReference type="InterPro" id="IPR011006">
    <property type="entry name" value="CheY-like_superfamily"/>
</dbReference>
<evidence type="ECO:0000256" key="2">
    <source>
        <dbReference type="ARBA" id="ARBA00022553"/>
    </source>
</evidence>
<dbReference type="SMART" id="SM00862">
    <property type="entry name" value="Trans_reg_C"/>
    <property type="match status" value="1"/>
</dbReference>
<evidence type="ECO:0000259" key="11">
    <source>
        <dbReference type="PROSITE" id="PS51755"/>
    </source>
</evidence>
<dbReference type="RefSeq" id="WP_027294435.1">
    <property type="nucleotide sequence ID" value="NZ_CABMJZ010000150.1"/>
</dbReference>
<dbReference type="InterPro" id="IPR001867">
    <property type="entry name" value="OmpR/PhoB-type_DNA-bd"/>
</dbReference>
<keyword evidence="4" id="KW-0805">Transcription regulation</keyword>
<organism evidence="12 13">
    <name type="scientific">Robinsoniella peoriensis</name>
    <dbReference type="NCBI Taxonomy" id="180332"/>
    <lineage>
        <taxon>Bacteria</taxon>
        <taxon>Bacillati</taxon>
        <taxon>Bacillota</taxon>
        <taxon>Clostridia</taxon>
        <taxon>Lachnospirales</taxon>
        <taxon>Lachnospiraceae</taxon>
        <taxon>Robinsoniella</taxon>
    </lineage>
</organism>
<dbReference type="SUPFAM" id="SSF52172">
    <property type="entry name" value="CheY-like"/>
    <property type="match status" value="1"/>
</dbReference>
<name>A0A4U8QAB1_9FIRM</name>
<protein>
    <recommendedName>
        <fullName evidence="1">Stage 0 sporulation protein A homolog</fullName>
    </recommendedName>
</protein>
<dbReference type="GO" id="GO:0006355">
    <property type="term" value="P:regulation of DNA-templated transcription"/>
    <property type="evidence" value="ECO:0007669"/>
    <property type="project" value="InterPro"/>
</dbReference>
<dbReference type="Gene3D" id="6.10.250.690">
    <property type="match status" value="1"/>
</dbReference>
<feature type="domain" description="Response regulatory" evidence="10">
    <location>
        <begin position="3"/>
        <end position="116"/>
    </location>
</feature>
<dbReference type="PROSITE" id="PS50110">
    <property type="entry name" value="RESPONSE_REGULATORY"/>
    <property type="match status" value="1"/>
</dbReference>
<evidence type="ECO:0000259" key="10">
    <source>
        <dbReference type="PROSITE" id="PS50110"/>
    </source>
</evidence>
<dbReference type="GO" id="GO:0005829">
    <property type="term" value="C:cytosol"/>
    <property type="evidence" value="ECO:0007669"/>
    <property type="project" value="TreeGrafter"/>
</dbReference>
<reference evidence="12 13" key="1">
    <citation type="journal article" date="2019" name="Anaerobe">
        <title>Detection of Robinsoniella peoriensis in multiple bone samples of a trauma patient.</title>
        <authorList>
            <person name="Schrottner P."/>
            <person name="Hartwich K."/>
            <person name="Bunk B."/>
            <person name="Schober I."/>
            <person name="Helbig S."/>
            <person name="Rudolph W.W."/>
            <person name="Gunzer F."/>
        </authorList>
    </citation>
    <scope>NUCLEOTIDE SEQUENCE [LARGE SCALE GENOMIC DNA]</scope>
    <source>
        <strain evidence="12 13">DSM 106044</strain>
    </source>
</reference>
<dbReference type="STRING" id="180332.GCA_000797495_00326"/>
<dbReference type="Pfam" id="PF00072">
    <property type="entry name" value="Response_reg"/>
    <property type="match status" value="1"/>
</dbReference>
<dbReference type="FunFam" id="1.10.10.10:FF:000018">
    <property type="entry name" value="DNA-binding response regulator ResD"/>
    <property type="match status" value="1"/>
</dbReference>
<dbReference type="EMBL" id="QGQD01000023">
    <property type="protein sequence ID" value="TLD01960.1"/>
    <property type="molecule type" value="Genomic_DNA"/>
</dbReference>
<evidence type="ECO:0000256" key="3">
    <source>
        <dbReference type="ARBA" id="ARBA00023012"/>
    </source>
</evidence>
<dbReference type="Pfam" id="PF00486">
    <property type="entry name" value="Trans_reg_C"/>
    <property type="match status" value="1"/>
</dbReference>
<evidence type="ECO:0000256" key="6">
    <source>
        <dbReference type="ARBA" id="ARBA00023163"/>
    </source>
</evidence>
<evidence type="ECO:0000256" key="1">
    <source>
        <dbReference type="ARBA" id="ARBA00018672"/>
    </source>
</evidence>